<dbReference type="GeneID" id="27692611"/>
<reference evidence="1 2" key="1">
    <citation type="submission" date="2009-08" db="EMBL/GenBank/DDBJ databases">
        <title>The Genome Sequence of Spizellomyces punctatus strain DAOM BR117.</title>
        <authorList>
            <consortium name="The Broad Institute Genome Sequencing Platform"/>
            <person name="Russ C."/>
            <person name="Cuomo C."/>
            <person name="Shea T."/>
            <person name="Young S.K."/>
            <person name="Zeng Q."/>
            <person name="Koehrsen M."/>
            <person name="Haas B."/>
            <person name="Borodovsky M."/>
            <person name="Guigo R."/>
            <person name="Alvarado L."/>
            <person name="Berlin A."/>
            <person name="Bochicchio J."/>
            <person name="Borenstein D."/>
            <person name="Chapman S."/>
            <person name="Chen Z."/>
            <person name="Engels R."/>
            <person name="Freedman E."/>
            <person name="Gellesch M."/>
            <person name="Goldberg J."/>
            <person name="Griggs A."/>
            <person name="Gujja S."/>
            <person name="Heiman D."/>
            <person name="Hepburn T."/>
            <person name="Howarth C."/>
            <person name="Jen D."/>
            <person name="Larson L."/>
            <person name="Lewis B."/>
            <person name="Mehta T."/>
            <person name="Park D."/>
            <person name="Pearson M."/>
            <person name="Roberts A."/>
            <person name="Saif S."/>
            <person name="Shenoy N."/>
            <person name="Sisk P."/>
            <person name="Stolte C."/>
            <person name="Sykes S."/>
            <person name="Thomson T."/>
            <person name="Walk T."/>
            <person name="White J."/>
            <person name="Yandava C."/>
            <person name="Burger G."/>
            <person name="Gray M.W."/>
            <person name="Holland P.W.H."/>
            <person name="King N."/>
            <person name="Lang F.B.F."/>
            <person name="Roger A.J."/>
            <person name="Ruiz-Trillo I."/>
            <person name="Lander E."/>
            <person name="Nusbaum C."/>
        </authorList>
    </citation>
    <scope>NUCLEOTIDE SEQUENCE [LARGE SCALE GENOMIC DNA]</scope>
    <source>
        <strain evidence="1 2">DAOM BR117</strain>
    </source>
</reference>
<dbReference type="AlphaFoldDB" id="A0A0L0H8H0"/>
<evidence type="ECO:0000313" key="2">
    <source>
        <dbReference type="Proteomes" id="UP000053201"/>
    </source>
</evidence>
<dbReference type="InParanoid" id="A0A0L0H8H0"/>
<proteinExistence type="predicted"/>
<dbReference type="RefSeq" id="XP_016605301.1">
    <property type="nucleotide sequence ID" value="XM_016757653.1"/>
</dbReference>
<evidence type="ECO:0000313" key="1">
    <source>
        <dbReference type="EMBL" id="KNC97261.1"/>
    </source>
</evidence>
<keyword evidence="2" id="KW-1185">Reference proteome</keyword>
<sequence>MPLCLYTIPNHDIRPNHKFTSYLHLSSLMQNLLLKNHRHSNFSNNFNHLPLSPFPKPKCCLSTMIFGSISQPNLQSILGNCTRGRHMRSVPMPQKKILGLIF</sequence>
<dbReference type="Proteomes" id="UP000053201">
    <property type="component" value="Unassembled WGS sequence"/>
</dbReference>
<gene>
    <name evidence="1" type="ORF">SPPG_09486</name>
</gene>
<organism evidence="1 2">
    <name type="scientific">Spizellomyces punctatus (strain DAOM BR117)</name>
    <dbReference type="NCBI Taxonomy" id="645134"/>
    <lineage>
        <taxon>Eukaryota</taxon>
        <taxon>Fungi</taxon>
        <taxon>Fungi incertae sedis</taxon>
        <taxon>Chytridiomycota</taxon>
        <taxon>Chytridiomycota incertae sedis</taxon>
        <taxon>Chytridiomycetes</taxon>
        <taxon>Spizellomycetales</taxon>
        <taxon>Spizellomycetaceae</taxon>
        <taxon>Spizellomyces</taxon>
    </lineage>
</organism>
<dbReference type="VEuPathDB" id="FungiDB:SPPG_09486"/>
<accession>A0A0L0H8H0</accession>
<dbReference type="EMBL" id="KQ257465">
    <property type="protein sequence ID" value="KNC97261.1"/>
    <property type="molecule type" value="Genomic_DNA"/>
</dbReference>
<protein>
    <submittedName>
        <fullName evidence="1">Uncharacterized protein</fullName>
    </submittedName>
</protein>
<name>A0A0L0H8H0_SPIPD</name>